<reference evidence="1" key="1">
    <citation type="submission" date="2022-09" db="EMBL/GenBank/DDBJ databases">
        <title>Actin cytoskeleton and complex cell architecture in an #Asgard archaeon.</title>
        <authorList>
            <person name="Ponce Toledo R.I."/>
            <person name="Schleper C."/>
            <person name="Rodrigues Oliveira T."/>
            <person name="Wollweber F."/>
            <person name="Xu J."/>
            <person name="Rittmann S."/>
            <person name="Klingl A."/>
            <person name="Pilhofer M."/>
        </authorList>
    </citation>
    <scope>NUCLEOTIDE SEQUENCE</scope>
    <source>
        <strain evidence="1">B-35</strain>
    </source>
</reference>
<proteinExistence type="predicted"/>
<protein>
    <submittedName>
        <fullName evidence="1">Uncharacterized protein</fullName>
    </submittedName>
</protein>
<accession>A0ABY6HTM3</accession>
<gene>
    <name evidence="1" type="ORF">NEF87_002189</name>
</gene>
<evidence type="ECO:0000313" key="1">
    <source>
        <dbReference type="EMBL" id="UYP45904.1"/>
    </source>
</evidence>
<dbReference type="EMBL" id="CP104013">
    <property type="protein sequence ID" value="UYP45904.1"/>
    <property type="molecule type" value="Genomic_DNA"/>
</dbReference>
<organism evidence="1 2">
    <name type="scientific">Candidatus Lokiarchaeum ossiferum</name>
    <dbReference type="NCBI Taxonomy" id="2951803"/>
    <lineage>
        <taxon>Archaea</taxon>
        <taxon>Promethearchaeati</taxon>
        <taxon>Promethearchaeota</taxon>
        <taxon>Promethearchaeia</taxon>
        <taxon>Promethearchaeales</taxon>
        <taxon>Promethearchaeaceae</taxon>
        <taxon>Candidatus Lokiarchaeum</taxon>
    </lineage>
</organism>
<keyword evidence="2" id="KW-1185">Reference proteome</keyword>
<sequence>MAEQHKTLEMEYDRELLEDVFDSPDLRYVALYMFILRKELFQDLLDDDLMDEFETIMDVDEPTAGDLRRICSPDLIKSLFQFHIITNIKNHSVFQMKGDHIKIRLASGLKLAREELSESEEEVHIFFQENLLERVIVPDIREMTQVRIHASLERLRAMMCPKTSVIHELVHKYGDYYVIDDDFYYIIEELGNPYQALRIEIMIRAMADKYTEIEQDLNDYLGLYDKEIYKSTMMKKFRKAKDLKKTDFLKYLQEKSRKKSLSSKFRVEFPKDEIPEEYQEWRNTFNILIGLKLTFDEINAKMDKLRAYYSGKKQIMPYMTFITKSTYDEDNISEIIKNLLIEARNALKQISTTLADYSKKELKIINLDVERLIIEEGLDDDDDD</sequence>
<name>A0ABY6HTM3_9ARCH</name>
<dbReference type="Proteomes" id="UP001208689">
    <property type="component" value="Chromosome"/>
</dbReference>
<evidence type="ECO:0000313" key="2">
    <source>
        <dbReference type="Proteomes" id="UP001208689"/>
    </source>
</evidence>